<keyword evidence="9" id="KW-0498">Mitosis</keyword>
<dbReference type="GO" id="GO:0033260">
    <property type="term" value="P:nuclear DNA replication"/>
    <property type="evidence" value="ECO:0007669"/>
    <property type="project" value="TreeGrafter"/>
</dbReference>
<dbReference type="InterPro" id="IPR040050">
    <property type="entry name" value="ZNF830-like"/>
</dbReference>
<evidence type="ECO:0000256" key="11">
    <source>
        <dbReference type="ARBA" id="ARBA00023054"/>
    </source>
</evidence>
<evidence type="ECO:0000256" key="6">
    <source>
        <dbReference type="ARBA" id="ARBA00022618"/>
    </source>
</evidence>
<dbReference type="Proteomes" id="UP000275846">
    <property type="component" value="Unassembled WGS sequence"/>
</dbReference>
<gene>
    <name evidence="17" type="ORF">SSLN_LOCUS15418</name>
</gene>
<dbReference type="PANTHER" id="PTHR13278:SF0">
    <property type="entry name" value="ZINC FINGER PROTEIN 830"/>
    <property type="match status" value="1"/>
</dbReference>
<keyword evidence="12" id="KW-0539">Nucleus</keyword>
<evidence type="ECO:0000256" key="8">
    <source>
        <dbReference type="ARBA" id="ARBA00022771"/>
    </source>
</evidence>
<organism evidence="19">
    <name type="scientific">Schistocephalus solidus</name>
    <name type="common">Tapeworm</name>
    <dbReference type="NCBI Taxonomy" id="70667"/>
    <lineage>
        <taxon>Eukaryota</taxon>
        <taxon>Metazoa</taxon>
        <taxon>Spiralia</taxon>
        <taxon>Lophotrochozoa</taxon>
        <taxon>Platyhelminthes</taxon>
        <taxon>Cestoda</taxon>
        <taxon>Eucestoda</taxon>
        <taxon>Diphyllobothriidea</taxon>
        <taxon>Diphyllobothriidae</taxon>
        <taxon>Schistocephalus</taxon>
    </lineage>
</organism>
<keyword evidence="4" id="KW-0158">Chromosome</keyword>
<evidence type="ECO:0000256" key="10">
    <source>
        <dbReference type="ARBA" id="ARBA00022833"/>
    </source>
</evidence>
<evidence type="ECO:0000256" key="7">
    <source>
        <dbReference type="ARBA" id="ARBA00022723"/>
    </source>
</evidence>
<feature type="compositionally biased region" description="Polar residues" evidence="15">
    <location>
        <begin position="97"/>
        <end position="111"/>
    </location>
</feature>
<keyword evidence="5" id="KW-0217">Developmental protein</keyword>
<evidence type="ECO:0000256" key="4">
    <source>
        <dbReference type="ARBA" id="ARBA00022454"/>
    </source>
</evidence>
<comment type="subcellular location">
    <subcellularLocation>
        <location evidence="1">Chromosome</location>
    </subcellularLocation>
    <subcellularLocation>
        <location evidence="2">Nucleus speckle</location>
    </subcellularLocation>
</comment>
<evidence type="ECO:0000313" key="19">
    <source>
        <dbReference type="WBParaSite" id="SSLN_0001599501-mRNA-1"/>
    </source>
</evidence>
<keyword evidence="8" id="KW-0863">Zinc-finger</keyword>
<protein>
    <recommendedName>
        <fullName evidence="3">Zinc finger protein 830</fullName>
    </recommendedName>
    <alternativeName>
        <fullName evidence="14">Coiled-coil domain-containing protein 16</fullName>
    </alternativeName>
</protein>
<dbReference type="GO" id="GO:0005681">
    <property type="term" value="C:spliceosomal complex"/>
    <property type="evidence" value="ECO:0007669"/>
    <property type="project" value="InterPro"/>
</dbReference>
<dbReference type="AlphaFoldDB" id="A0A183TG20"/>
<dbReference type="GO" id="GO:0044773">
    <property type="term" value="P:mitotic DNA damage checkpoint signaling"/>
    <property type="evidence" value="ECO:0007669"/>
    <property type="project" value="TreeGrafter"/>
</dbReference>
<feature type="compositionally biased region" description="Basic and acidic residues" evidence="15">
    <location>
        <begin position="112"/>
        <end position="126"/>
    </location>
</feature>
<dbReference type="OrthoDB" id="77607at2759"/>
<keyword evidence="18" id="KW-1185">Reference proteome</keyword>
<evidence type="ECO:0000256" key="2">
    <source>
        <dbReference type="ARBA" id="ARBA00004324"/>
    </source>
</evidence>
<dbReference type="Pfam" id="PF23406">
    <property type="entry name" value="ZNF380_CC"/>
    <property type="match status" value="1"/>
</dbReference>
<reference evidence="17 18" key="2">
    <citation type="submission" date="2018-11" db="EMBL/GenBank/DDBJ databases">
        <authorList>
            <consortium name="Pathogen Informatics"/>
        </authorList>
    </citation>
    <scope>NUCLEOTIDE SEQUENCE [LARGE SCALE GENOMIC DNA]</scope>
    <source>
        <strain evidence="17 18">NST_G2</strain>
    </source>
</reference>
<feature type="region of interest" description="Disordered" evidence="15">
    <location>
        <begin position="97"/>
        <end position="126"/>
    </location>
</feature>
<accession>A0A183TG20</accession>
<dbReference type="InterPro" id="IPR059039">
    <property type="entry name" value="ZNF380_CC"/>
</dbReference>
<dbReference type="STRING" id="70667.A0A183TG20"/>
<evidence type="ECO:0000313" key="17">
    <source>
        <dbReference type="EMBL" id="VDM01804.1"/>
    </source>
</evidence>
<dbReference type="GO" id="GO:0003676">
    <property type="term" value="F:nucleic acid binding"/>
    <property type="evidence" value="ECO:0007669"/>
    <property type="project" value="InterPro"/>
</dbReference>
<keyword evidence="13" id="KW-0131">Cell cycle</keyword>
<evidence type="ECO:0000256" key="1">
    <source>
        <dbReference type="ARBA" id="ARBA00004286"/>
    </source>
</evidence>
<feature type="domain" description="ZNF380 coiled-coil" evidence="16">
    <location>
        <begin position="130"/>
        <end position="195"/>
    </location>
</feature>
<dbReference type="GO" id="GO:0033314">
    <property type="term" value="P:mitotic DNA replication checkpoint signaling"/>
    <property type="evidence" value="ECO:0007669"/>
    <property type="project" value="TreeGrafter"/>
</dbReference>
<keyword evidence="10" id="KW-0862">Zinc</keyword>
<evidence type="ECO:0000259" key="16">
    <source>
        <dbReference type="Pfam" id="PF23406"/>
    </source>
</evidence>
<evidence type="ECO:0000313" key="18">
    <source>
        <dbReference type="Proteomes" id="UP000275846"/>
    </source>
</evidence>
<evidence type="ECO:0000256" key="12">
    <source>
        <dbReference type="ARBA" id="ARBA00023242"/>
    </source>
</evidence>
<sequence length="245" mass="27454">MIFYSNLRHRCLDALGPHGCTILAKSSSIHFKEDRASSHQVIYIFRLIFRYNSLGKISCIVCGVPIKSELTWNAHILSKTHKEVTSTPVASSLEPTIQSNLSADPPSQISEKIQKPEAPKKKEEVSKTVLPEGFFDDARRDAEARNVPYRDKLDVEMEAFQKELGSLDHKSEQIQEEDNASMFASRNLLEIDKQLLEGVEDCSGSGPTIEVDVPEVLMPDLDYGPFVNSKVGTHVTQPAYRQHSK</sequence>
<evidence type="ECO:0000256" key="9">
    <source>
        <dbReference type="ARBA" id="ARBA00022776"/>
    </source>
</evidence>
<reference evidence="19" key="1">
    <citation type="submission" date="2016-06" db="UniProtKB">
        <authorList>
            <consortium name="WormBaseParasite"/>
        </authorList>
    </citation>
    <scope>IDENTIFICATION</scope>
</reference>
<evidence type="ECO:0000256" key="14">
    <source>
        <dbReference type="ARBA" id="ARBA00030672"/>
    </source>
</evidence>
<keyword evidence="7" id="KW-0479">Metal-binding</keyword>
<dbReference type="InterPro" id="IPR036236">
    <property type="entry name" value="Znf_C2H2_sf"/>
</dbReference>
<dbReference type="GO" id="GO:0008270">
    <property type="term" value="F:zinc ion binding"/>
    <property type="evidence" value="ECO:0007669"/>
    <property type="project" value="UniProtKB-KW"/>
</dbReference>
<dbReference type="SUPFAM" id="SSF57667">
    <property type="entry name" value="beta-beta-alpha zinc fingers"/>
    <property type="match status" value="1"/>
</dbReference>
<keyword evidence="11" id="KW-0175">Coiled coil</keyword>
<evidence type="ECO:0000256" key="3">
    <source>
        <dbReference type="ARBA" id="ARBA00017358"/>
    </source>
</evidence>
<proteinExistence type="predicted"/>
<name>A0A183TG20_SCHSO</name>
<dbReference type="PANTHER" id="PTHR13278">
    <property type="entry name" value="ZINC FINGER PROTEIN 830"/>
    <property type="match status" value="1"/>
</dbReference>
<keyword evidence="6" id="KW-0132">Cell division</keyword>
<dbReference type="WBParaSite" id="SSLN_0001599501-mRNA-1">
    <property type="protein sequence ID" value="SSLN_0001599501-mRNA-1"/>
    <property type="gene ID" value="SSLN_0001599501"/>
</dbReference>
<evidence type="ECO:0000256" key="15">
    <source>
        <dbReference type="SAM" id="MobiDB-lite"/>
    </source>
</evidence>
<evidence type="ECO:0000256" key="13">
    <source>
        <dbReference type="ARBA" id="ARBA00023306"/>
    </source>
</evidence>
<dbReference type="EMBL" id="UYSU01039924">
    <property type="protein sequence ID" value="VDM01804.1"/>
    <property type="molecule type" value="Genomic_DNA"/>
</dbReference>
<evidence type="ECO:0000256" key="5">
    <source>
        <dbReference type="ARBA" id="ARBA00022473"/>
    </source>
</evidence>